<dbReference type="AlphaFoldDB" id="A0A9P6H7L1"/>
<dbReference type="InterPro" id="IPR036047">
    <property type="entry name" value="F-box-like_dom_sf"/>
</dbReference>
<proteinExistence type="predicted"/>
<keyword evidence="2" id="KW-1185">Reference proteome</keyword>
<reference evidence="1" key="2">
    <citation type="submission" date="2020-11" db="EMBL/GenBank/DDBJ databases">
        <authorList>
            <consortium name="DOE Joint Genome Institute"/>
            <person name="Kuo A."/>
            <person name="Miyauchi S."/>
            <person name="Kiss E."/>
            <person name="Drula E."/>
            <person name="Kohler A."/>
            <person name="Sanchez-Garcia M."/>
            <person name="Andreopoulos B."/>
            <person name="Barry K.W."/>
            <person name="Bonito G."/>
            <person name="Buee M."/>
            <person name="Carver A."/>
            <person name="Chen C."/>
            <person name="Cichocki N."/>
            <person name="Clum A."/>
            <person name="Culley D."/>
            <person name="Crous P.W."/>
            <person name="Fauchery L."/>
            <person name="Girlanda M."/>
            <person name="Hayes R."/>
            <person name="Keri Z."/>
            <person name="Labutti K."/>
            <person name="Lipzen A."/>
            <person name="Lombard V."/>
            <person name="Magnuson J."/>
            <person name="Maillard F."/>
            <person name="Morin E."/>
            <person name="Murat C."/>
            <person name="Nolan M."/>
            <person name="Ohm R."/>
            <person name="Pangilinan J."/>
            <person name="Pereira M."/>
            <person name="Perotto S."/>
            <person name="Peter M."/>
            <person name="Riley R."/>
            <person name="Sitrit Y."/>
            <person name="Stielow B."/>
            <person name="Szollosi G."/>
            <person name="Zifcakova L."/>
            <person name="Stursova M."/>
            <person name="Spatafora J.W."/>
            <person name="Tedersoo L."/>
            <person name="Vaario L.-M."/>
            <person name="Yamada A."/>
            <person name="Yan M."/>
            <person name="Wang P."/>
            <person name="Xu J."/>
            <person name="Bruns T."/>
            <person name="Baldrian P."/>
            <person name="Vilgalys R."/>
            <person name="Henrissat B."/>
            <person name="Grigoriev I.V."/>
            <person name="Hibbett D."/>
            <person name="Nagy L.G."/>
            <person name="Martin F.M."/>
        </authorList>
    </citation>
    <scope>NUCLEOTIDE SEQUENCE</scope>
    <source>
        <strain evidence="1">UH-Tt-Lm1</strain>
    </source>
</reference>
<evidence type="ECO:0000313" key="2">
    <source>
        <dbReference type="Proteomes" id="UP000736335"/>
    </source>
</evidence>
<evidence type="ECO:0008006" key="3">
    <source>
        <dbReference type="Google" id="ProtNLM"/>
    </source>
</evidence>
<comment type="caution">
    <text evidence="1">The sequence shown here is derived from an EMBL/GenBank/DDBJ whole genome shotgun (WGS) entry which is preliminary data.</text>
</comment>
<gene>
    <name evidence="1" type="ORF">BJ322DRAFT_1086751</name>
</gene>
<reference evidence="1" key="1">
    <citation type="journal article" date="2020" name="Nat. Commun.">
        <title>Large-scale genome sequencing of mycorrhizal fungi provides insights into the early evolution of symbiotic traits.</title>
        <authorList>
            <person name="Miyauchi S."/>
            <person name="Kiss E."/>
            <person name="Kuo A."/>
            <person name="Drula E."/>
            <person name="Kohler A."/>
            <person name="Sanchez-Garcia M."/>
            <person name="Morin E."/>
            <person name="Andreopoulos B."/>
            <person name="Barry K.W."/>
            <person name="Bonito G."/>
            <person name="Buee M."/>
            <person name="Carver A."/>
            <person name="Chen C."/>
            <person name="Cichocki N."/>
            <person name="Clum A."/>
            <person name="Culley D."/>
            <person name="Crous P.W."/>
            <person name="Fauchery L."/>
            <person name="Girlanda M."/>
            <person name="Hayes R.D."/>
            <person name="Keri Z."/>
            <person name="LaButti K."/>
            <person name="Lipzen A."/>
            <person name="Lombard V."/>
            <person name="Magnuson J."/>
            <person name="Maillard F."/>
            <person name="Murat C."/>
            <person name="Nolan M."/>
            <person name="Ohm R.A."/>
            <person name="Pangilinan J."/>
            <person name="Pereira M.F."/>
            <person name="Perotto S."/>
            <person name="Peter M."/>
            <person name="Pfister S."/>
            <person name="Riley R."/>
            <person name="Sitrit Y."/>
            <person name="Stielow J.B."/>
            <person name="Szollosi G."/>
            <person name="Zifcakova L."/>
            <person name="Stursova M."/>
            <person name="Spatafora J.W."/>
            <person name="Tedersoo L."/>
            <person name="Vaario L.M."/>
            <person name="Yamada A."/>
            <person name="Yan M."/>
            <person name="Wang P."/>
            <person name="Xu J."/>
            <person name="Bruns T."/>
            <person name="Baldrian P."/>
            <person name="Vilgalys R."/>
            <person name="Dunand C."/>
            <person name="Henrissat B."/>
            <person name="Grigoriev I.V."/>
            <person name="Hibbett D."/>
            <person name="Nagy L.G."/>
            <person name="Martin F.M."/>
        </authorList>
    </citation>
    <scope>NUCLEOTIDE SEQUENCE</scope>
    <source>
        <strain evidence="1">UH-Tt-Lm1</strain>
    </source>
</reference>
<organism evidence="1 2">
    <name type="scientific">Thelephora terrestris</name>
    <dbReference type="NCBI Taxonomy" id="56493"/>
    <lineage>
        <taxon>Eukaryota</taxon>
        <taxon>Fungi</taxon>
        <taxon>Dikarya</taxon>
        <taxon>Basidiomycota</taxon>
        <taxon>Agaricomycotina</taxon>
        <taxon>Agaricomycetes</taxon>
        <taxon>Thelephorales</taxon>
        <taxon>Thelephoraceae</taxon>
        <taxon>Thelephora</taxon>
    </lineage>
</organism>
<dbReference type="OrthoDB" id="2745898at2759"/>
<dbReference type="CDD" id="cd09917">
    <property type="entry name" value="F-box_SF"/>
    <property type="match status" value="1"/>
</dbReference>
<dbReference type="SUPFAM" id="SSF81383">
    <property type="entry name" value="F-box domain"/>
    <property type="match status" value="1"/>
</dbReference>
<name>A0A9P6H7L1_9AGAM</name>
<accession>A0A9P6H7L1</accession>
<protein>
    <recommendedName>
        <fullName evidence="3">F-box domain-containing protein</fullName>
    </recommendedName>
</protein>
<dbReference type="Proteomes" id="UP000736335">
    <property type="component" value="Unassembled WGS sequence"/>
</dbReference>
<evidence type="ECO:0000313" key="1">
    <source>
        <dbReference type="EMBL" id="KAF9779835.1"/>
    </source>
</evidence>
<sequence>MAKTRAKRKRDADEITMSNAGSRWLILPPEILRMILQYLATDKETLRACSQTAQEFRHVALSFFGRHLSVNDANRVKECAQLITRGAFQHVRSLDLGVVKKSATLEENWKHYIVILGSFARFRTLGRLWLSEVPFTFLQKNNLRETITLLGSAVTELGLYGCHFSSYEEMISFIRTFPLCNFLFIRDCVTGGEAIGGNALAGLPEHKLVVQDLQLSASSSRNLLIDVSNLIKDADLDIGSLTSLVCDVGTSERTQCVAAAVSTSPVKHFQLACSEPGGFQVFVNHLSKWSLKTLTIGPQFRETNTVFWVEAFKGLPPLPLVNNVTVVYHYPKYGDFNIDFWEYLERILSRRDLFPALKSMHVRCSFGSHRLERMLRWQLDRSLRSIKTRGITVARQAI</sequence>
<dbReference type="EMBL" id="WIUZ02000018">
    <property type="protein sequence ID" value="KAF9779835.1"/>
    <property type="molecule type" value="Genomic_DNA"/>
</dbReference>